<keyword evidence="4" id="KW-1185">Reference proteome</keyword>
<dbReference type="SUPFAM" id="SSF52833">
    <property type="entry name" value="Thioredoxin-like"/>
    <property type="match status" value="1"/>
</dbReference>
<dbReference type="PANTHER" id="PTHR30041">
    <property type="entry name" value="ARSENATE REDUCTASE"/>
    <property type="match status" value="1"/>
</dbReference>
<gene>
    <name evidence="3" type="ORF">Q9K02_14260</name>
</gene>
<accession>A0ABT9HT12</accession>
<dbReference type="InterPro" id="IPR036249">
    <property type="entry name" value="Thioredoxin-like_sf"/>
</dbReference>
<dbReference type="Gene3D" id="3.40.30.10">
    <property type="entry name" value="Glutaredoxin"/>
    <property type="match status" value="1"/>
</dbReference>
<organism evidence="3 4">
    <name type="scientific">Qipengyuania profundimaris</name>
    <dbReference type="NCBI Taxonomy" id="3067652"/>
    <lineage>
        <taxon>Bacteria</taxon>
        <taxon>Pseudomonadati</taxon>
        <taxon>Pseudomonadota</taxon>
        <taxon>Alphaproteobacteria</taxon>
        <taxon>Sphingomonadales</taxon>
        <taxon>Erythrobacteraceae</taxon>
        <taxon>Qipengyuania</taxon>
    </lineage>
</organism>
<dbReference type="EMBL" id="JAVAIM010000002">
    <property type="protein sequence ID" value="MDP4576301.1"/>
    <property type="molecule type" value="Genomic_DNA"/>
</dbReference>
<dbReference type="RefSeq" id="WP_305933549.1">
    <property type="nucleotide sequence ID" value="NZ_JAVAIM010000002.1"/>
</dbReference>
<evidence type="ECO:0000256" key="1">
    <source>
        <dbReference type="ARBA" id="ARBA00007198"/>
    </source>
</evidence>
<protein>
    <submittedName>
        <fullName evidence="3">ArsC family reductase</fullName>
    </submittedName>
</protein>
<dbReference type="NCBIfam" id="NF008107">
    <property type="entry name" value="PRK10853.1"/>
    <property type="match status" value="1"/>
</dbReference>
<name>A0ABT9HT12_9SPHN</name>
<evidence type="ECO:0000313" key="3">
    <source>
        <dbReference type="EMBL" id="MDP4576301.1"/>
    </source>
</evidence>
<dbReference type="PANTHER" id="PTHR30041:SF8">
    <property type="entry name" value="PROTEIN YFFB"/>
    <property type="match status" value="1"/>
</dbReference>
<dbReference type="Proteomes" id="UP001240639">
    <property type="component" value="Unassembled WGS sequence"/>
</dbReference>
<dbReference type="CDD" id="cd03035">
    <property type="entry name" value="ArsC_Yffb"/>
    <property type="match status" value="1"/>
</dbReference>
<dbReference type="InterPro" id="IPR006660">
    <property type="entry name" value="Arsenate_reductase-like"/>
</dbReference>
<evidence type="ECO:0000313" key="4">
    <source>
        <dbReference type="Proteomes" id="UP001240639"/>
    </source>
</evidence>
<comment type="similarity">
    <text evidence="1 2">Belongs to the ArsC family.</text>
</comment>
<reference evidence="3 4" key="1">
    <citation type="submission" date="2023-08" db="EMBL/GenBank/DDBJ databases">
        <title>genomic of G39.</title>
        <authorList>
            <person name="Wang Y."/>
        </authorList>
    </citation>
    <scope>NUCLEOTIDE SEQUENCE [LARGE SCALE GENOMIC DNA]</scope>
    <source>
        <strain evidence="3 4">G39</strain>
    </source>
</reference>
<dbReference type="PROSITE" id="PS51353">
    <property type="entry name" value="ARSC"/>
    <property type="match status" value="1"/>
</dbReference>
<dbReference type="InterPro" id="IPR006504">
    <property type="entry name" value="Tscrpt_reg_Spx/MgsR"/>
</dbReference>
<sequence>MIHLYGIPNCDTVKKARKWLDAQGFDYTFHDYKKEGAAPEKLAAWIEAKGVDSILNRRGTTWRKLSEAEKADVDGAKAVTLLQANPSIIKRPVVEHPGGLLVGFSESEWAAALQ</sequence>
<dbReference type="NCBIfam" id="TIGR01617">
    <property type="entry name" value="arsC_related"/>
    <property type="match status" value="1"/>
</dbReference>
<proteinExistence type="inferred from homology"/>
<evidence type="ECO:0000256" key="2">
    <source>
        <dbReference type="PROSITE-ProRule" id="PRU01282"/>
    </source>
</evidence>
<dbReference type="Pfam" id="PF03960">
    <property type="entry name" value="ArsC"/>
    <property type="match status" value="1"/>
</dbReference>
<comment type="caution">
    <text evidence="3">The sequence shown here is derived from an EMBL/GenBank/DDBJ whole genome shotgun (WGS) entry which is preliminary data.</text>
</comment>